<organism evidence="1 2">
    <name type="scientific">Colocasia esculenta</name>
    <name type="common">Wild taro</name>
    <name type="synonym">Arum esculentum</name>
    <dbReference type="NCBI Taxonomy" id="4460"/>
    <lineage>
        <taxon>Eukaryota</taxon>
        <taxon>Viridiplantae</taxon>
        <taxon>Streptophyta</taxon>
        <taxon>Embryophyta</taxon>
        <taxon>Tracheophyta</taxon>
        <taxon>Spermatophyta</taxon>
        <taxon>Magnoliopsida</taxon>
        <taxon>Liliopsida</taxon>
        <taxon>Araceae</taxon>
        <taxon>Aroideae</taxon>
        <taxon>Colocasieae</taxon>
        <taxon>Colocasia</taxon>
    </lineage>
</organism>
<dbReference type="EMBL" id="NMUH01000455">
    <property type="protein sequence ID" value="MQL79447.1"/>
    <property type="molecule type" value="Genomic_DNA"/>
</dbReference>
<dbReference type="Proteomes" id="UP000652761">
    <property type="component" value="Unassembled WGS sequence"/>
</dbReference>
<accession>A0A843UBC6</accession>
<protein>
    <submittedName>
        <fullName evidence="1">Uncharacterized protein</fullName>
    </submittedName>
</protein>
<evidence type="ECO:0000313" key="2">
    <source>
        <dbReference type="Proteomes" id="UP000652761"/>
    </source>
</evidence>
<reference evidence="1" key="1">
    <citation type="submission" date="2017-07" db="EMBL/GenBank/DDBJ databases">
        <title>Taro Niue Genome Assembly and Annotation.</title>
        <authorList>
            <person name="Atibalentja N."/>
            <person name="Keating K."/>
            <person name="Fields C.J."/>
        </authorList>
    </citation>
    <scope>NUCLEOTIDE SEQUENCE</scope>
    <source>
        <strain evidence="1">Niue_2</strain>
        <tissue evidence="1">Leaf</tissue>
    </source>
</reference>
<keyword evidence="2" id="KW-1185">Reference proteome</keyword>
<evidence type="ECO:0000313" key="1">
    <source>
        <dbReference type="EMBL" id="MQL79447.1"/>
    </source>
</evidence>
<dbReference type="AlphaFoldDB" id="A0A843UBC6"/>
<comment type="caution">
    <text evidence="1">The sequence shown here is derived from an EMBL/GenBank/DDBJ whole genome shotgun (WGS) entry which is preliminary data.</text>
</comment>
<gene>
    <name evidence="1" type="ORF">Taro_011886</name>
</gene>
<proteinExistence type="predicted"/>
<feature type="non-terminal residue" evidence="1">
    <location>
        <position position="265"/>
    </location>
</feature>
<sequence length="265" mass="28859">EKQTKKNNKLNKYKNEESYVSGRCPWVGLHRLLPLPGLPTVRGRRWSKEGRYAAASSPPLALLAEERKRRTRSSAQGTPLPSLPLLQLPALTAATAAGGAPGRPGRKRASCCLAHCRYTLQLGPPTLLPSPCAASLPQPPAPLFLLPSQRAGQIGNGEEEKMASFFSLPVMLSCARGINKKIGIKRGKRNKGTGGDMQKCKWPGRCKWSGWRLWPGRCLMAGTGSFPTPYKRRAGGASLKGEFMRFSTESKALRKTARRSGKKGL</sequence>
<name>A0A843UBC6_COLES</name>